<dbReference type="Pfam" id="PF02518">
    <property type="entry name" value="HATPase_c"/>
    <property type="match status" value="1"/>
</dbReference>
<keyword evidence="13" id="KW-1185">Reference proteome</keyword>
<dbReference type="InterPro" id="IPR003594">
    <property type="entry name" value="HATPase_dom"/>
</dbReference>
<keyword evidence="4" id="KW-0808">Transferase</keyword>
<feature type="region of interest" description="Disordered" evidence="7">
    <location>
        <begin position="1"/>
        <end position="48"/>
    </location>
</feature>
<evidence type="ECO:0000313" key="11">
    <source>
        <dbReference type="EMBL" id="MCX4147325.1"/>
    </source>
</evidence>
<dbReference type="SMART" id="SM00448">
    <property type="entry name" value="REC"/>
    <property type="match status" value="1"/>
</dbReference>
<keyword evidence="5" id="KW-0418">Kinase</keyword>
<feature type="transmembrane region" description="Helical" evidence="8">
    <location>
        <begin position="428"/>
        <end position="449"/>
    </location>
</feature>
<evidence type="ECO:0000313" key="12">
    <source>
        <dbReference type="EMBL" id="MDQ6409148.1"/>
    </source>
</evidence>
<dbReference type="EMBL" id="JAMXWF010000014">
    <property type="protein sequence ID" value="MDQ6409148.1"/>
    <property type="molecule type" value="Genomic_DNA"/>
</dbReference>
<reference evidence="12" key="1">
    <citation type="submission" date="2022-06" db="EMBL/GenBank/DDBJ databases">
        <title>PHB producers.</title>
        <authorList>
            <person name="Besaury L."/>
        </authorList>
    </citation>
    <scope>NUCLEOTIDE SEQUENCE</scope>
    <source>
        <strain evidence="12 13">SEWS6</strain>
    </source>
</reference>
<evidence type="ECO:0000256" key="5">
    <source>
        <dbReference type="ARBA" id="ARBA00022777"/>
    </source>
</evidence>
<keyword evidence="12" id="KW-0067">ATP-binding</keyword>
<feature type="transmembrane region" description="Helical" evidence="8">
    <location>
        <begin position="651"/>
        <end position="672"/>
    </location>
</feature>
<dbReference type="EC" id="2.7.13.3" evidence="2"/>
<evidence type="ECO:0000313" key="13">
    <source>
        <dbReference type="Proteomes" id="UP001209412"/>
    </source>
</evidence>
<evidence type="ECO:0000259" key="9">
    <source>
        <dbReference type="PROSITE" id="PS50109"/>
    </source>
</evidence>
<comment type="caution">
    <text evidence="12">The sequence shown here is derived from an EMBL/GenBank/DDBJ whole genome shotgun (WGS) entry which is preliminary data.</text>
</comment>
<dbReference type="Gene3D" id="1.10.287.130">
    <property type="match status" value="1"/>
</dbReference>
<evidence type="ECO:0000313" key="14">
    <source>
        <dbReference type="Proteomes" id="UP001242288"/>
    </source>
</evidence>
<dbReference type="EMBL" id="JAPKHW010000014">
    <property type="protein sequence ID" value="MCX4147325.1"/>
    <property type="molecule type" value="Genomic_DNA"/>
</dbReference>
<dbReference type="Gene3D" id="1.10.4160.10">
    <property type="entry name" value="Hydantoin permease"/>
    <property type="match status" value="1"/>
</dbReference>
<feature type="transmembrane region" description="Helical" evidence="8">
    <location>
        <begin position="224"/>
        <end position="241"/>
    </location>
</feature>
<dbReference type="InterPro" id="IPR004358">
    <property type="entry name" value="Sig_transdc_His_kin-like_C"/>
</dbReference>
<keyword evidence="8" id="KW-1133">Transmembrane helix</keyword>
<feature type="domain" description="Histidine kinase" evidence="9">
    <location>
        <begin position="725"/>
        <end position="942"/>
    </location>
</feature>
<evidence type="ECO:0000256" key="7">
    <source>
        <dbReference type="SAM" id="MobiDB-lite"/>
    </source>
</evidence>
<dbReference type="PRINTS" id="PR00344">
    <property type="entry name" value="BCTRLSENSOR"/>
</dbReference>
<evidence type="ECO:0000256" key="8">
    <source>
        <dbReference type="SAM" id="Phobius"/>
    </source>
</evidence>
<feature type="transmembrane region" description="Helical" evidence="8">
    <location>
        <begin position="403"/>
        <end position="422"/>
    </location>
</feature>
<dbReference type="PROSITE" id="PS50110">
    <property type="entry name" value="RESPONSE_REGULATORY"/>
    <property type="match status" value="1"/>
</dbReference>
<name>A0AAP5ENP9_9BURK</name>
<gene>
    <name evidence="12" type="ORF">NIE36_18295</name>
    <name evidence="11" type="ORF">OSB80_18350</name>
</gene>
<dbReference type="Proteomes" id="UP001242288">
    <property type="component" value="Unassembled WGS sequence"/>
</dbReference>
<dbReference type="SMART" id="SM00387">
    <property type="entry name" value="HATPase_c"/>
    <property type="match status" value="1"/>
</dbReference>
<dbReference type="Proteomes" id="UP001209412">
    <property type="component" value="Unassembled WGS sequence"/>
</dbReference>
<dbReference type="InterPro" id="IPR011006">
    <property type="entry name" value="CheY-like_superfamily"/>
</dbReference>
<feature type="transmembrane region" description="Helical" evidence="8">
    <location>
        <begin position="151"/>
        <end position="175"/>
    </location>
</feature>
<dbReference type="CDD" id="cd00082">
    <property type="entry name" value="HisKA"/>
    <property type="match status" value="1"/>
</dbReference>
<feature type="transmembrane region" description="Helical" evidence="8">
    <location>
        <begin position="195"/>
        <end position="215"/>
    </location>
</feature>
<dbReference type="GO" id="GO:0000155">
    <property type="term" value="F:phosphorelay sensor kinase activity"/>
    <property type="evidence" value="ECO:0007669"/>
    <property type="project" value="InterPro"/>
</dbReference>
<sequence>MECNLHGRTVSPGTRRRQASMHQTESQPPRPADPATQAGASRPPSGGTQRIVKIRRDYNAWVGDETLEDYALRFTPRTFRRWSEFRVANTAIGAVSFLVLEAIGGALVVNYGFTNAVYAILAVSVLIFLTGMPISYYAARNGVDMDLLTRGAGFGYLGSTLTSLIYAIFTFVFFALEAAIMSLALELYLKVPLSVAYVISALVIIPVVTFGITFINRLQGWTQPVWLVLLVVPYAVVLWREPHLLAEWVTFGGLSADGREFNLVSFGAGCTVVFSLIVQIGEQVDYLRFLPPRTRANRVRWWVALISAGPGWIVPGALKMLGGAFLAFLAIEHEIDPVKAVEPTQMYLVAYHYVFHSPEGALAAMTLLVIVSQLKINVTNAYAGSLAWSNFFARLTHSHPGRVVWLVFNVLIALLLVEMGVFEAISKVLALYANVAIAWIGAVVGDLVINKPLGYSPRGIEFKRAHLYDINPVGVGAMVIASLIAALSHAGVFGAIAEALASFIALLVAFVCSPLLAIATRGRFYLARDGRDLEAGAVLRCVICENSFEREDMAHCPAYAGSICSLCCSLDSRCNDSCKPHARLPAQFGKSMHALFPRLRLGAAGLRLAQYAGLLIVVLALLGGVLAVQWYQSVRTLPDLDATVHDVLLQGYLKAFFALALVGCIAAWWLVLANENRKVTQEESQRQAELLMQEIEAHRKTDAALQQASAAAESANRAKSRYVTGLSHELRTPLNSILGYAQLLLQGTDKLPPARHHAVATIYRSGEHLLALVDGLLDVARIEAGKLQLNVTEISLPDFVTQLSAMLEPQATDKGLHFDFQTTGRIPEVVRVDEKRVRQILINLIGNAIRFTSSGSVKVRAGYAWETLTFEIIDTGPGMPAAELERLFLPFERGAAAREHDHGAGLGLTICRLLTELMGGNLQVQSEVGNGTRFIVKLFAPEVRAPQLLASGPLNVKGYDGPRRTVLVVDDLTEQRRIVTHTLAPLGFLVVEAASGPEALQWLGTGSADLIVMDVSMPDMDGFEASRLIRDNQLSAAPILILSANAFADDRDKGAAAGCDDYLAKPLHIPLLLDKLAALLQLQWIVESTDTALPASAVSLTEVPASLPATLREKLHAQLEMGYVQGFIEQLDAAESGAPELATLLEPLRTLARRFRLTELAQLLAPTQQVNPDAW</sequence>
<feature type="transmembrane region" description="Helical" evidence="8">
    <location>
        <begin position="608"/>
        <end position="631"/>
    </location>
</feature>
<dbReference type="Gene3D" id="3.40.50.2300">
    <property type="match status" value="1"/>
</dbReference>
<dbReference type="InterPro" id="IPR003661">
    <property type="entry name" value="HisK_dim/P_dom"/>
</dbReference>
<feature type="transmembrane region" description="Helical" evidence="8">
    <location>
        <begin position="351"/>
        <end position="371"/>
    </location>
</feature>
<dbReference type="InterPro" id="IPR036890">
    <property type="entry name" value="HATPase_C_sf"/>
</dbReference>
<dbReference type="SUPFAM" id="SSF52172">
    <property type="entry name" value="CheY-like"/>
    <property type="match status" value="1"/>
</dbReference>
<dbReference type="Gene3D" id="3.30.565.10">
    <property type="entry name" value="Histidine kinase-like ATPase, C-terminal domain"/>
    <property type="match status" value="1"/>
</dbReference>
<protein>
    <recommendedName>
        <fullName evidence="2">histidine kinase</fullName>
        <ecNumber evidence="2">2.7.13.3</ecNumber>
    </recommendedName>
</protein>
<evidence type="ECO:0000256" key="1">
    <source>
        <dbReference type="ARBA" id="ARBA00000085"/>
    </source>
</evidence>
<dbReference type="InterPro" id="IPR005467">
    <property type="entry name" value="His_kinase_dom"/>
</dbReference>
<evidence type="ECO:0000256" key="4">
    <source>
        <dbReference type="ARBA" id="ARBA00022679"/>
    </source>
</evidence>
<dbReference type="PROSITE" id="PS50109">
    <property type="entry name" value="HIS_KIN"/>
    <property type="match status" value="1"/>
</dbReference>
<feature type="modified residue" description="4-aspartylphosphate" evidence="6">
    <location>
        <position position="1014"/>
    </location>
</feature>
<dbReference type="SMART" id="SM00388">
    <property type="entry name" value="HisKA"/>
    <property type="match status" value="1"/>
</dbReference>
<dbReference type="CDD" id="cd17546">
    <property type="entry name" value="REC_hyHK_CKI1_RcsC-like"/>
    <property type="match status" value="1"/>
</dbReference>
<evidence type="ECO:0000256" key="3">
    <source>
        <dbReference type="ARBA" id="ARBA00022553"/>
    </source>
</evidence>
<dbReference type="Pfam" id="PF00072">
    <property type="entry name" value="Response_reg"/>
    <property type="match status" value="1"/>
</dbReference>
<keyword evidence="8" id="KW-0472">Membrane</keyword>
<dbReference type="AlphaFoldDB" id="A0AAP5ENP9"/>
<evidence type="ECO:0000256" key="2">
    <source>
        <dbReference type="ARBA" id="ARBA00012438"/>
    </source>
</evidence>
<dbReference type="InterPro" id="IPR001789">
    <property type="entry name" value="Sig_transdc_resp-reg_receiver"/>
</dbReference>
<feature type="domain" description="Response regulatory" evidence="10">
    <location>
        <begin position="965"/>
        <end position="1080"/>
    </location>
</feature>
<keyword evidence="8" id="KW-0812">Transmembrane</keyword>
<organism evidence="12 14">
    <name type="scientific">Paraburkholderia madseniana</name>
    <dbReference type="NCBI Taxonomy" id="2599607"/>
    <lineage>
        <taxon>Bacteria</taxon>
        <taxon>Pseudomonadati</taxon>
        <taxon>Pseudomonadota</taxon>
        <taxon>Betaproteobacteria</taxon>
        <taxon>Burkholderiales</taxon>
        <taxon>Burkholderiaceae</taxon>
        <taxon>Paraburkholderia</taxon>
    </lineage>
</organism>
<dbReference type="PANTHER" id="PTHR43047">
    <property type="entry name" value="TWO-COMPONENT HISTIDINE PROTEIN KINASE"/>
    <property type="match status" value="1"/>
</dbReference>
<feature type="transmembrane region" description="Helical" evidence="8">
    <location>
        <begin position="117"/>
        <end position="139"/>
    </location>
</feature>
<keyword evidence="12" id="KW-0547">Nucleotide-binding</keyword>
<feature type="transmembrane region" description="Helical" evidence="8">
    <location>
        <begin position="301"/>
        <end position="331"/>
    </location>
</feature>
<dbReference type="SUPFAM" id="SSF47384">
    <property type="entry name" value="Homodimeric domain of signal transducing histidine kinase"/>
    <property type="match status" value="1"/>
</dbReference>
<keyword evidence="3 6" id="KW-0597">Phosphoprotein</keyword>
<feature type="transmembrane region" description="Helical" evidence="8">
    <location>
        <begin position="261"/>
        <end position="280"/>
    </location>
</feature>
<dbReference type="Pfam" id="PF00512">
    <property type="entry name" value="HisKA"/>
    <property type="match status" value="1"/>
</dbReference>
<feature type="transmembrane region" description="Helical" evidence="8">
    <location>
        <begin position="499"/>
        <end position="519"/>
    </location>
</feature>
<dbReference type="InterPro" id="IPR036097">
    <property type="entry name" value="HisK_dim/P_sf"/>
</dbReference>
<feature type="transmembrane region" description="Helical" evidence="8">
    <location>
        <begin position="470"/>
        <end position="493"/>
    </location>
</feature>
<dbReference type="SUPFAM" id="SSF55874">
    <property type="entry name" value="ATPase domain of HSP90 chaperone/DNA topoisomerase II/histidine kinase"/>
    <property type="match status" value="1"/>
</dbReference>
<evidence type="ECO:0000256" key="6">
    <source>
        <dbReference type="PROSITE-ProRule" id="PRU00169"/>
    </source>
</evidence>
<accession>A0AAP5ENP9</accession>
<evidence type="ECO:0000259" key="10">
    <source>
        <dbReference type="PROSITE" id="PS50110"/>
    </source>
</evidence>
<comment type="catalytic activity">
    <reaction evidence="1">
        <text>ATP + protein L-histidine = ADP + protein N-phospho-L-histidine.</text>
        <dbReference type="EC" id="2.7.13.3"/>
    </reaction>
</comment>
<dbReference type="GO" id="GO:0005524">
    <property type="term" value="F:ATP binding"/>
    <property type="evidence" value="ECO:0007669"/>
    <property type="project" value="UniProtKB-KW"/>
</dbReference>
<proteinExistence type="predicted"/>
<feature type="transmembrane region" description="Helical" evidence="8">
    <location>
        <begin position="87"/>
        <end position="111"/>
    </location>
</feature>